<reference evidence="1 2" key="1">
    <citation type="journal article" date="2005" name="DNA Res.">
        <title>Complete genome sequence of the facultative anaerobic magnetotactic bacterium Magnetospirillum sp. strain AMB-1.</title>
        <authorList>
            <person name="Matsunaga T."/>
            <person name="Okamura Y."/>
            <person name="Fukuda Y."/>
            <person name="Wahyudi A.T."/>
            <person name="Murase Y."/>
            <person name="Takeyama H."/>
        </authorList>
    </citation>
    <scope>NUCLEOTIDE SEQUENCE [LARGE SCALE GENOMIC DNA]</scope>
    <source>
        <strain evidence="2">ATCC 700264 / AMB-1</strain>
    </source>
</reference>
<sequence length="39" mass="4561">MPIDNATPRWKTRMEATRASEFLDRNRFRQAAVVAARVQ</sequence>
<dbReference type="KEGG" id="mag:amb1095"/>
<dbReference type="STRING" id="342108.amb1095"/>
<accession>Q2W8C6</accession>
<dbReference type="Proteomes" id="UP000007058">
    <property type="component" value="Chromosome"/>
</dbReference>
<evidence type="ECO:0000313" key="1">
    <source>
        <dbReference type="EMBL" id="BAE49899.1"/>
    </source>
</evidence>
<protein>
    <submittedName>
        <fullName evidence="1">Uncharacterized protein</fullName>
    </submittedName>
</protein>
<name>Q2W8C6_PARM1</name>
<dbReference type="AlphaFoldDB" id="Q2W8C6"/>
<evidence type="ECO:0000313" key="2">
    <source>
        <dbReference type="Proteomes" id="UP000007058"/>
    </source>
</evidence>
<proteinExistence type="predicted"/>
<dbReference type="HOGENOM" id="CLU_3312354_0_0_5"/>
<dbReference type="EMBL" id="AP007255">
    <property type="protein sequence ID" value="BAE49899.1"/>
    <property type="molecule type" value="Genomic_DNA"/>
</dbReference>
<organism evidence="1 2">
    <name type="scientific">Paramagnetospirillum magneticum (strain ATCC 700264 / AMB-1)</name>
    <name type="common">Magnetospirillum magneticum</name>
    <dbReference type="NCBI Taxonomy" id="342108"/>
    <lineage>
        <taxon>Bacteria</taxon>
        <taxon>Pseudomonadati</taxon>
        <taxon>Pseudomonadota</taxon>
        <taxon>Alphaproteobacteria</taxon>
        <taxon>Rhodospirillales</taxon>
        <taxon>Magnetospirillaceae</taxon>
        <taxon>Paramagnetospirillum</taxon>
    </lineage>
</organism>
<gene>
    <name evidence="1" type="ordered locus">amb1095</name>
</gene>
<keyword evidence="2" id="KW-1185">Reference proteome</keyword>